<dbReference type="AlphaFoldDB" id="A0AA40BBA1"/>
<dbReference type="InterPro" id="IPR051970">
    <property type="entry name" value="TEL2_Regulation"/>
</dbReference>
<comment type="similarity">
    <text evidence="1">Belongs to the TEL2 family.</text>
</comment>
<reference evidence="4" key="1">
    <citation type="submission" date="2023-06" db="EMBL/GenBank/DDBJ databases">
        <title>Genome-scale phylogeny and comparative genomics of the fungal order Sordariales.</title>
        <authorList>
            <consortium name="Lawrence Berkeley National Laboratory"/>
            <person name="Hensen N."/>
            <person name="Bonometti L."/>
            <person name="Westerberg I."/>
            <person name="Brannstrom I.O."/>
            <person name="Guillou S."/>
            <person name="Cros-Aarteil S."/>
            <person name="Calhoun S."/>
            <person name="Haridas S."/>
            <person name="Kuo A."/>
            <person name="Mondo S."/>
            <person name="Pangilinan J."/>
            <person name="Riley R."/>
            <person name="Labutti K."/>
            <person name="Andreopoulos B."/>
            <person name="Lipzen A."/>
            <person name="Chen C."/>
            <person name="Yanf M."/>
            <person name="Daum C."/>
            <person name="Ng V."/>
            <person name="Clum A."/>
            <person name="Steindorff A."/>
            <person name="Ohm R."/>
            <person name="Martin F."/>
            <person name="Silar P."/>
            <person name="Natvig D."/>
            <person name="Lalanne C."/>
            <person name="Gautier V."/>
            <person name="Ament-Velasquez S.L."/>
            <person name="Kruys A."/>
            <person name="Hutchinson M.I."/>
            <person name="Powell A.J."/>
            <person name="Barry K."/>
            <person name="Miller A.N."/>
            <person name="Grigoriev I.V."/>
            <person name="Debuchy R."/>
            <person name="Gladieux P."/>
            <person name="Thoren M.H."/>
            <person name="Johannesson H."/>
        </authorList>
    </citation>
    <scope>NUCLEOTIDE SEQUENCE</scope>
    <source>
        <strain evidence="4">SMH4607-1</strain>
    </source>
</reference>
<dbReference type="Pfam" id="PF10193">
    <property type="entry name" value="Telomere_reg-2"/>
    <property type="match status" value="1"/>
</dbReference>
<dbReference type="PANTHER" id="PTHR15830:SF10">
    <property type="entry name" value="TELOMERE LENGTH REGULATION PROTEIN TEL2 HOMOLOG"/>
    <property type="match status" value="1"/>
</dbReference>
<sequence length="998" mass="108489">MDGLLTPVSVIRTEERKKGSQPTPIQELGTSAPEKTHPNSQQSFPSSPEDALDLLRNEPGYDPLIATLVFLARDQPQDPAAFNIRRPNPLSAQLVQVMVSEIVPNYWTLLKEDTSGHNTSGLSLLLSCFCSITGVNAILARLKALTQEIKSEPAGKGKRPDLSIKIGILLDLLCNVLAGDSCVLQVWRISSAGLDSRPRLRPLSQELLAIFGSGRIVSITAEAGIISGKQDIKGPAVDVWPADGLKYTKWLAQNIVKGQSPNSAQEQTKFFSDLFVKALRLGHPATLIKDVMSRLLLSEGADSQRFGLLLDSMPQMDQRKVLFSVLKVFSDEYLNRLGSCESEQSSAMIAACAGAIRSLVGTSETRRHYLIEWLTSSSGAGLGESVGIRRAVVAIVSQDKESIINVLEKSINQFGDQLYIKHSPILQQEAHAQILLLSAGYVSKISLIKLTIILRTSIWLNAISNRLAASHQRARFLGMVVGEALSGLVNKDDKKLDFHMDETKIGEGGWYKGLVEVFDQAGPMGSLLKPQVATPAKKPASKTPAKRPLARQGFIIEELSDEEADVAPYAKPDSDSEDSDDDATLVRRDKPRAPVYVRDLIGYLRDTESYDHQKLALMTAPTLIRRKANYGTEVAEHAEELASILVGLQDKFEVDNFDDLKLQGMIAIVVARPEAMGSWFSKTFFDGDYSVSQRASVLVVLGLSARELAGFETSEYAAAASFPSKALPEQIERLYISSGPPDDQLARGSSLKPLPANALDNMARSITSDILTPITVSAADAATGPDVLKLSTFTSRLDGTQQQSSRGNTKIKTKPRSRPRVRAIPNTTAQLLSTAFFSPLTARFQAALHSPTSRIRGIVFQPHLLALYLKTLALVLHAAGPSTLALPQMTAELWGLLLGTGVRAHAVGDIGVTQAVLFALLALLDVNENRMREVCQDMGKEVVETQEWVMGVFTGLRGGDGGGEEEQVKMLAAGVLVKLREDVEKYRLLMVGDLIGYG</sequence>
<dbReference type="Proteomes" id="UP001172102">
    <property type="component" value="Unassembled WGS sequence"/>
</dbReference>
<evidence type="ECO:0000259" key="3">
    <source>
        <dbReference type="Pfam" id="PF10193"/>
    </source>
</evidence>
<evidence type="ECO:0000313" key="4">
    <source>
        <dbReference type="EMBL" id="KAK0731082.1"/>
    </source>
</evidence>
<dbReference type="GO" id="GO:0051879">
    <property type="term" value="F:Hsp90 protein binding"/>
    <property type="evidence" value="ECO:0007669"/>
    <property type="project" value="TreeGrafter"/>
</dbReference>
<protein>
    <submittedName>
        <fullName evidence="4">Telomere length regulation protein-domain-containing protein</fullName>
    </submittedName>
</protein>
<name>A0AA40BBA1_9PEZI</name>
<feature type="region of interest" description="Disordered" evidence="2">
    <location>
        <begin position="1"/>
        <end position="50"/>
    </location>
</feature>
<gene>
    <name evidence="4" type="ORF">B0H67DRAFT_59186</name>
</gene>
<feature type="domain" description="Telomere length regulation protein conserved" evidence="3">
    <location>
        <begin position="594"/>
        <end position="705"/>
    </location>
</feature>
<dbReference type="InterPro" id="IPR019337">
    <property type="entry name" value="Telomere_length_regulation_dom"/>
</dbReference>
<dbReference type="GO" id="GO:0051083">
    <property type="term" value="P:'de novo' cotranslational protein folding"/>
    <property type="evidence" value="ECO:0007669"/>
    <property type="project" value="TreeGrafter"/>
</dbReference>
<dbReference type="Gene3D" id="1.25.40.720">
    <property type="entry name" value="Telomere length regulation protein 2, C-terminal domain"/>
    <property type="match status" value="2"/>
</dbReference>
<feature type="region of interest" description="Disordered" evidence="2">
    <location>
        <begin position="565"/>
        <end position="588"/>
    </location>
</feature>
<dbReference type="FunFam" id="1.25.40.720:FF:000004">
    <property type="entry name" value="WGS project CABT00000000 data, contig 2.6"/>
    <property type="match status" value="1"/>
</dbReference>
<evidence type="ECO:0000313" key="5">
    <source>
        <dbReference type="Proteomes" id="UP001172102"/>
    </source>
</evidence>
<dbReference type="EMBL" id="JAUKUA010000001">
    <property type="protein sequence ID" value="KAK0731082.1"/>
    <property type="molecule type" value="Genomic_DNA"/>
</dbReference>
<comment type="caution">
    <text evidence="4">The sequence shown here is derived from an EMBL/GenBank/DDBJ whole genome shotgun (WGS) entry which is preliminary data.</text>
</comment>
<organism evidence="4 5">
    <name type="scientific">Lasiosphaeris hirsuta</name>
    <dbReference type="NCBI Taxonomy" id="260670"/>
    <lineage>
        <taxon>Eukaryota</taxon>
        <taxon>Fungi</taxon>
        <taxon>Dikarya</taxon>
        <taxon>Ascomycota</taxon>
        <taxon>Pezizomycotina</taxon>
        <taxon>Sordariomycetes</taxon>
        <taxon>Sordariomycetidae</taxon>
        <taxon>Sordariales</taxon>
        <taxon>Lasiosphaeriaceae</taxon>
        <taxon>Lasiosphaeris</taxon>
    </lineage>
</organism>
<dbReference type="PANTHER" id="PTHR15830">
    <property type="entry name" value="TELOMERE LENGTH REGULATION PROTEIN TEL2 FAMILY MEMBER"/>
    <property type="match status" value="1"/>
</dbReference>
<dbReference type="GO" id="GO:0042162">
    <property type="term" value="F:telomeric DNA binding"/>
    <property type="evidence" value="ECO:0007669"/>
    <property type="project" value="TreeGrafter"/>
</dbReference>
<feature type="region of interest" description="Disordered" evidence="2">
    <location>
        <begin position="798"/>
        <end position="817"/>
    </location>
</feature>
<proteinExistence type="inferred from homology"/>
<dbReference type="GO" id="GO:0005829">
    <property type="term" value="C:cytosol"/>
    <property type="evidence" value="ECO:0007669"/>
    <property type="project" value="TreeGrafter"/>
</dbReference>
<dbReference type="InterPro" id="IPR038528">
    <property type="entry name" value="TEL2_C_sf"/>
</dbReference>
<evidence type="ECO:0000256" key="2">
    <source>
        <dbReference type="SAM" id="MobiDB-lite"/>
    </source>
</evidence>
<evidence type="ECO:0000256" key="1">
    <source>
        <dbReference type="ARBA" id="ARBA00006133"/>
    </source>
</evidence>
<accession>A0AA40BBA1</accession>
<feature type="compositionally biased region" description="Polar residues" evidence="2">
    <location>
        <begin position="798"/>
        <end position="808"/>
    </location>
</feature>
<keyword evidence="5" id="KW-1185">Reference proteome</keyword>